<dbReference type="EMBL" id="GEDC01001085">
    <property type="protein sequence ID" value="JAS36213.1"/>
    <property type="molecule type" value="Transcribed_RNA"/>
</dbReference>
<reference evidence="9" key="1">
    <citation type="submission" date="2015-12" db="EMBL/GenBank/DDBJ databases">
        <title>De novo transcriptome assembly of four potential Pierce s Disease insect vectors from Arizona vineyards.</title>
        <authorList>
            <person name="Tassone E.E."/>
        </authorList>
    </citation>
    <scope>NUCLEOTIDE SEQUENCE</scope>
</reference>
<dbReference type="InterPro" id="IPR001857">
    <property type="entry name" value="Ribosomal_bL19"/>
</dbReference>
<sequence length="303" mass="36077">MSVTGFTRKIGTKLNLTCLRKLVSSRFVSSLVNPEVQEPTQEQKDKIENSSTSVPLEYRFIYPEFLPDPTPEWRNPVREKLERMDMLCRREHINIPEFYVGTIMAVTRSNIHEPDKLNRFLGICIQRRNCGLRASFTLRNVIDHLGTEMEFMMYDPTIHKIEVLRLEKRLDDELLYLRDALPEYSTFPLDMETEILPEGTPVPINKVKVKLRPQPWVGRWEIKNFEGIDEDSYKYLNQAKAERREKLKTPWEKYDLMKQYRKTIPEEDQKEIFTEVYSTLHHLELTRKKLKRKRVFVKPKKTG</sequence>
<dbReference type="Pfam" id="PF01245">
    <property type="entry name" value="Ribosomal_L19"/>
    <property type="match status" value="1"/>
</dbReference>
<evidence type="ECO:0000256" key="1">
    <source>
        <dbReference type="ARBA" id="ARBA00004173"/>
    </source>
</evidence>
<evidence type="ECO:0000256" key="2">
    <source>
        <dbReference type="ARBA" id="ARBA00005781"/>
    </source>
</evidence>
<dbReference type="InterPro" id="IPR038657">
    <property type="entry name" value="Ribosomal_bL19_sf"/>
</dbReference>
<dbReference type="Gene3D" id="2.30.30.790">
    <property type="match status" value="1"/>
</dbReference>
<organism evidence="9">
    <name type="scientific">Clastoptera arizonana</name>
    <name type="common">Arizona spittle bug</name>
    <dbReference type="NCBI Taxonomy" id="38151"/>
    <lineage>
        <taxon>Eukaryota</taxon>
        <taxon>Metazoa</taxon>
        <taxon>Ecdysozoa</taxon>
        <taxon>Arthropoda</taxon>
        <taxon>Hexapoda</taxon>
        <taxon>Insecta</taxon>
        <taxon>Pterygota</taxon>
        <taxon>Neoptera</taxon>
        <taxon>Paraneoptera</taxon>
        <taxon>Hemiptera</taxon>
        <taxon>Auchenorrhyncha</taxon>
        <taxon>Cercopoidea</taxon>
        <taxon>Clastopteridae</taxon>
        <taxon>Clastoptera</taxon>
    </lineage>
</organism>
<comment type="subcellular location">
    <subcellularLocation>
        <location evidence="1">Mitochondrion</location>
    </subcellularLocation>
</comment>
<dbReference type="FunFam" id="2.30.30.790:FF:000002">
    <property type="entry name" value="39S ribosomal protein L19, mitochondrial"/>
    <property type="match status" value="1"/>
</dbReference>
<dbReference type="InterPro" id="IPR008991">
    <property type="entry name" value="Translation_prot_SH3-like_sf"/>
</dbReference>
<protein>
    <recommendedName>
        <fullName evidence="7">Large ribosomal subunit protein bL19m</fullName>
    </recommendedName>
    <alternativeName>
        <fullName evidence="8">39S ribosomal protein L19, mitochondrial</fullName>
    </alternativeName>
</protein>
<gene>
    <name evidence="9" type="ORF">g.44917</name>
</gene>
<evidence type="ECO:0000256" key="5">
    <source>
        <dbReference type="ARBA" id="ARBA00023128"/>
    </source>
</evidence>
<keyword evidence="3" id="KW-0809">Transit peptide</keyword>
<dbReference type="SUPFAM" id="SSF50104">
    <property type="entry name" value="Translation proteins SH3-like domain"/>
    <property type="match status" value="1"/>
</dbReference>
<proteinExistence type="inferred from homology"/>
<dbReference type="PRINTS" id="PR00061">
    <property type="entry name" value="RIBOSOMALL19"/>
</dbReference>
<name>A0A1B6EE67_9HEMI</name>
<dbReference type="GO" id="GO:0005762">
    <property type="term" value="C:mitochondrial large ribosomal subunit"/>
    <property type="evidence" value="ECO:0007669"/>
    <property type="project" value="TreeGrafter"/>
</dbReference>
<dbReference type="PANTHER" id="PTHR15680">
    <property type="entry name" value="RIBOSOMAL PROTEIN L19"/>
    <property type="match status" value="1"/>
</dbReference>
<dbReference type="GO" id="GO:0003735">
    <property type="term" value="F:structural constituent of ribosome"/>
    <property type="evidence" value="ECO:0007669"/>
    <property type="project" value="InterPro"/>
</dbReference>
<keyword evidence="4" id="KW-0689">Ribosomal protein</keyword>
<evidence type="ECO:0000256" key="6">
    <source>
        <dbReference type="ARBA" id="ARBA00023274"/>
    </source>
</evidence>
<evidence type="ECO:0000256" key="4">
    <source>
        <dbReference type="ARBA" id="ARBA00022980"/>
    </source>
</evidence>
<accession>A0A1B6EE67</accession>
<evidence type="ECO:0000256" key="3">
    <source>
        <dbReference type="ARBA" id="ARBA00022946"/>
    </source>
</evidence>
<keyword evidence="5" id="KW-0496">Mitochondrion</keyword>
<dbReference type="GO" id="GO:0006412">
    <property type="term" value="P:translation"/>
    <property type="evidence" value="ECO:0007669"/>
    <property type="project" value="InterPro"/>
</dbReference>
<evidence type="ECO:0000256" key="7">
    <source>
        <dbReference type="ARBA" id="ARBA00035288"/>
    </source>
</evidence>
<dbReference type="PANTHER" id="PTHR15680:SF9">
    <property type="entry name" value="LARGE RIBOSOMAL SUBUNIT PROTEIN BL19M"/>
    <property type="match status" value="1"/>
</dbReference>
<keyword evidence="6" id="KW-0687">Ribonucleoprotein</keyword>
<evidence type="ECO:0000313" key="9">
    <source>
        <dbReference type="EMBL" id="JAS36213.1"/>
    </source>
</evidence>
<dbReference type="AlphaFoldDB" id="A0A1B6EE67"/>
<comment type="similarity">
    <text evidence="2">Belongs to the bacterial ribosomal protein bL19 family.</text>
</comment>
<evidence type="ECO:0000256" key="8">
    <source>
        <dbReference type="ARBA" id="ARBA00035359"/>
    </source>
</evidence>